<dbReference type="Gene3D" id="1.10.10.10">
    <property type="entry name" value="Winged helix-like DNA-binding domain superfamily/Winged helix DNA-binding domain"/>
    <property type="match status" value="1"/>
</dbReference>
<dbReference type="PROSITE" id="PS50931">
    <property type="entry name" value="HTH_LYSR"/>
    <property type="match status" value="1"/>
</dbReference>
<evidence type="ECO:0000313" key="8">
    <source>
        <dbReference type="Proteomes" id="UP000290174"/>
    </source>
</evidence>
<reference evidence="7 8" key="1">
    <citation type="submission" date="2018-11" db="EMBL/GenBank/DDBJ databases">
        <title>Bradyrhizobium sp. nov., isolated from effective nodules of peanut in China.</title>
        <authorList>
            <person name="Li Y."/>
        </authorList>
    </citation>
    <scope>NUCLEOTIDE SEQUENCE [LARGE SCALE GENOMIC DNA]</scope>
    <source>
        <strain evidence="7 8">CCBAU 51770</strain>
    </source>
</reference>
<evidence type="ECO:0000256" key="2">
    <source>
        <dbReference type="ARBA" id="ARBA00009437"/>
    </source>
</evidence>
<proteinExistence type="inferred from homology"/>
<dbReference type="AlphaFoldDB" id="A0A4Q0Q725"/>
<dbReference type="InterPro" id="IPR005119">
    <property type="entry name" value="LysR_subst-bd"/>
</dbReference>
<dbReference type="GO" id="GO:0003700">
    <property type="term" value="F:DNA-binding transcription factor activity"/>
    <property type="evidence" value="ECO:0007669"/>
    <property type="project" value="InterPro"/>
</dbReference>
<dbReference type="InterPro" id="IPR036388">
    <property type="entry name" value="WH-like_DNA-bd_sf"/>
</dbReference>
<dbReference type="RefSeq" id="WP_128932631.1">
    <property type="nucleotide sequence ID" value="NZ_CP022221.1"/>
</dbReference>
<dbReference type="SUPFAM" id="SSF46785">
    <property type="entry name" value="Winged helix' DNA-binding domain"/>
    <property type="match status" value="1"/>
</dbReference>
<dbReference type="Proteomes" id="UP000290174">
    <property type="component" value="Unassembled WGS sequence"/>
</dbReference>
<feature type="domain" description="HTH lysR-type" evidence="6">
    <location>
        <begin position="17"/>
        <end position="74"/>
    </location>
</feature>
<dbReference type="CDD" id="cd08414">
    <property type="entry name" value="PBP2_LTTR_aromatics_like"/>
    <property type="match status" value="1"/>
</dbReference>
<dbReference type="EMBL" id="RKMK01000063">
    <property type="protein sequence ID" value="RXG85037.1"/>
    <property type="molecule type" value="Genomic_DNA"/>
</dbReference>
<gene>
    <name evidence="7" type="ORF">EAS61_37280</name>
</gene>
<dbReference type="SUPFAM" id="SSF53850">
    <property type="entry name" value="Periplasmic binding protein-like II"/>
    <property type="match status" value="1"/>
</dbReference>
<evidence type="ECO:0000256" key="1">
    <source>
        <dbReference type="ARBA" id="ARBA00003502"/>
    </source>
</evidence>
<keyword evidence="4" id="KW-0238">DNA-binding</keyword>
<accession>A0A4Q0Q725</accession>
<keyword evidence="3" id="KW-0805">Transcription regulation</keyword>
<evidence type="ECO:0000256" key="5">
    <source>
        <dbReference type="ARBA" id="ARBA00023163"/>
    </source>
</evidence>
<keyword evidence="5" id="KW-0804">Transcription</keyword>
<organism evidence="7 8">
    <name type="scientific">Bradyrhizobium zhanjiangense</name>
    <dbReference type="NCBI Taxonomy" id="1325107"/>
    <lineage>
        <taxon>Bacteria</taxon>
        <taxon>Pseudomonadati</taxon>
        <taxon>Pseudomonadota</taxon>
        <taxon>Alphaproteobacteria</taxon>
        <taxon>Hyphomicrobiales</taxon>
        <taxon>Nitrobacteraceae</taxon>
        <taxon>Bradyrhizobium</taxon>
    </lineage>
</organism>
<evidence type="ECO:0000256" key="4">
    <source>
        <dbReference type="ARBA" id="ARBA00023125"/>
    </source>
</evidence>
<dbReference type="GO" id="GO:0003677">
    <property type="term" value="F:DNA binding"/>
    <property type="evidence" value="ECO:0007669"/>
    <property type="project" value="UniProtKB-KW"/>
</dbReference>
<dbReference type="Pfam" id="PF03466">
    <property type="entry name" value="LysR_substrate"/>
    <property type="match status" value="1"/>
</dbReference>
<dbReference type="PANTHER" id="PTHR30346">
    <property type="entry name" value="TRANSCRIPTIONAL DUAL REGULATOR HCAR-RELATED"/>
    <property type="match status" value="1"/>
</dbReference>
<dbReference type="InterPro" id="IPR000847">
    <property type="entry name" value="LysR_HTH_N"/>
</dbReference>
<evidence type="ECO:0000313" key="7">
    <source>
        <dbReference type="EMBL" id="RXG85037.1"/>
    </source>
</evidence>
<dbReference type="Pfam" id="PF00126">
    <property type="entry name" value="HTH_1"/>
    <property type="match status" value="1"/>
</dbReference>
<sequence>MTEIETRNGQRNAARAVDLQQLRLAVAASDHGSFRRAAEALSIKHTAFSRAIVQLEHLVGTSLFERSSGGIKPTLTGRVVLRIARLILEQVDMLVDTGRSGGRGDTGHLVVGFFTSMSTGNLRATIGEFKKLLPGLELATMERSRFRLMTALRSGTVDVVVSPGRLPSKDTRSLLLWSERILISLPQDHCLAAREIIYWTDLRNEKILLSEYDPGRELEDLLISKLVLPDDRPKVERHDVSRGIIKSLTSMGMGLSLAMESDIGASFAGLVYRELQDGAGPSRVDFYAHWRDDNENPALKRFLNLLAERYPSPSPAIGE</sequence>
<dbReference type="GO" id="GO:0032993">
    <property type="term" value="C:protein-DNA complex"/>
    <property type="evidence" value="ECO:0007669"/>
    <property type="project" value="TreeGrafter"/>
</dbReference>
<dbReference type="Gene3D" id="3.40.190.10">
    <property type="entry name" value="Periplasmic binding protein-like II"/>
    <property type="match status" value="2"/>
</dbReference>
<comment type="function">
    <text evidence="1">NodD regulates the expression of the nodABCFE genes which encode other nodulation proteins. NodD is also a negative regulator of its own expression. Binds flavonoids as inducers.</text>
</comment>
<protein>
    <submittedName>
        <fullName evidence="7">LysR family transcriptional regulator</fullName>
    </submittedName>
</protein>
<comment type="similarity">
    <text evidence="2">Belongs to the LysR transcriptional regulatory family.</text>
</comment>
<name>A0A4Q0Q725_9BRAD</name>
<evidence type="ECO:0000259" key="6">
    <source>
        <dbReference type="PROSITE" id="PS50931"/>
    </source>
</evidence>
<dbReference type="PANTHER" id="PTHR30346:SF0">
    <property type="entry name" value="HCA OPERON TRANSCRIPTIONAL ACTIVATOR HCAR"/>
    <property type="match status" value="1"/>
</dbReference>
<evidence type="ECO:0000256" key="3">
    <source>
        <dbReference type="ARBA" id="ARBA00023015"/>
    </source>
</evidence>
<comment type="caution">
    <text evidence="7">The sequence shown here is derived from an EMBL/GenBank/DDBJ whole genome shotgun (WGS) entry which is preliminary data.</text>
</comment>
<dbReference type="InterPro" id="IPR036390">
    <property type="entry name" value="WH_DNA-bd_sf"/>
</dbReference>